<gene>
    <name evidence="6" type="primary">NIC96</name>
    <name evidence="6" type="ORF">MCUN1_000145</name>
</gene>
<dbReference type="GO" id="GO:0017056">
    <property type="term" value="F:structural constituent of nuclear pore"/>
    <property type="evidence" value="ECO:0007669"/>
    <property type="project" value="InterPro"/>
</dbReference>
<sequence>MDSYNASGAVAGMSLVDLLQQSRKLVNQLGRDSDLPPIQLGIDQIESQSRKLVSKSARGAHPAADARAHYLLASGGIDAAQLANTIQSTDIANTFEPLQPVYDTDVEGYVRHEHEQVILSLIEESRQQTLADFQHELHRSLHRDWQNQKRRILEELGQHRSEGSESVLSRSVSAAPRESSRGDSSSSMAQMQSRMLRYDSVVQRINEARAGAQPLAVARAFLDTVESFAQEPARKRSLMDAWRIILNLVDEPSGVREREFAQTYLDAHAFHGPQGVSLRQRWIRGARVYLEDQFAEYMEQVITANPLQAQRGGVPSTRATVAAFLRVHLRTAGGAWASGLAPAMDSLSQTPLWAGVYYALRIGRHDDALALLQENQGVLRADSAFPAVFKVWLDGGHVLPRQMREQLMGEYLARFRNAPLDSLDPYQYALYRIVGGFDTSKRFPPALVATTESWLWLQLNLVREGEGESYTLNDLANKIEKYGAAHFDPSGARLLHYFQILLLVGRFERAISHLYANSSMQVDAVHFAICLVYYGLLRVPAADAASQFDIYTSGVDATGAPTAWFDFSKLVQRYTRLFVHTSRRDALQYISLIALNADAPAPIGAEQVQRCHELVRGLVLDARAPGFVELLGDVRADGVRTGGLIEANRNLLHIGDTAEYLDKIVRAAAVQCEQERRTGEAIVLYNLVGEFGTVVAVLNRELGASLMEPVDLKDFEAPVSNAGPATLSAVSSVVTLARAVLVAYEHQLSSVSGSVRVCQTLLGLKKAASQYAAGQLAPALQTLESLQVLPLDAEARKDVVSITRRADEFKEYDENVAKNCADIALMAMTILYKLHQELKSSVHRTGAGALLEYRSQARALMMWAGMLRFRMSNETYSQLTRLDVYVSTSVFANLIH</sequence>
<keyword evidence="7" id="KW-1185">Reference proteome</keyword>
<dbReference type="InterPro" id="IPR007231">
    <property type="entry name" value="Nucleoporin_int_Nup93/Nic96"/>
</dbReference>
<dbReference type="Pfam" id="PF04097">
    <property type="entry name" value="Nic96"/>
    <property type="match status" value="1"/>
</dbReference>
<dbReference type="EMBL" id="CP119877">
    <property type="protein sequence ID" value="WFD33332.1"/>
    <property type="molecule type" value="Genomic_DNA"/>
</dbReference>
<name>A0AAF0EQT3_9BASI</name>
<keyword evidence="4" id="KW-0813">Transport</keyword>
<evidence type="ECO:0000256" key="3">
    <source>
        <dbReference type="ARBA" id="ARBA00023242"/>
    </source>
</evidence>
<keyword evidence="4" id="KW-0811">Translocation</keyword>
<evidence type="ECO:0000256" key="2">
    <source>
        <dbReference type="ARBA" id="ARBA00010186"/>
    </source>
</evidence>
<protein>
    <recommendedName>
        <fullName evidence="4">Nuclear pore protein</fullName>
    </recommendedName>
</protein>
<accession>A0AAF0EQT3</accession>
<dbReference type="AlphaFoldDB" id="A0AAF0EQT3"/>
<keyword evidence="3 4" id="KW-0539">Nucleus</keyword>
<evidence type="ECO:0000313" key="7">
    <source>
        <dbReference type="Proteomes" id="UP001219933"/>
    </source>
</evidence>
<keyword evidence="4" id="KW-0906">Nuclear pore complex</keyword>
<feature type="region of interest" description="Disordered" evidence="5">
    <location>
        <begin position="156"/>
        <end position="190"/>
    </location>
</feature>
<dbReference type="PANTHER" id="PTHR11225">
    <property type="entry name" value="NUCLEAR PORE COMPLEX PROTEIN NUP93 NUCLEOPORIN NUP93 DEAD EYE PROTEIN"/>
    <property type="match status" value="1"/>
</dbReference>
<reference evidence="6" key="1">
    <citation type="submission" date="2023-03" db="EMBL/GenBank/DDBJ databases">
        <title>Mating type loci evolution in Malassezia.</title>
        <authorList>
            <person name="Coelho M.A."/>
        </authorList>
    </citation>
    <scope>NUCLEOTIDE SEQUENCE</scope>
    <source>
        <strain evidence="6">CBS 11721</strain>
    </source>
</reference>
<comment type="subcellular location">
    <subcellularLocation>
        <location evidence="1">Nucleus envelope</location>
    </subcellularLocation>
    <subcellularLocation>
        <location evidence="4">Nucleus</location>
        <location evidence="4">Nuclear pore complex</location>
    </subcellularLocation>
</comment>
<comment type="similarity">
    <text evidence="2 4">Belongs to the nucleoporin interacting component (NIC) family.</text>
</comment>
<keyword evidence="4" id="KW-0653">Protein transport</keyword>
<evidence type="ECO:0000256" key="4">
    <source>
        <dbReference type="RuleBase" id="RU364035"/>
    </source>
</evidence>
<proteinExistence type="inferred from homology"/>
<evidence type="ECO:0000256" key="5">
    <source>
        <dbReference type="SAM" id="MobiDB-lite"/>
    </source>
</evidence>
<dbReference type="Proteomes" id="UP001219933">
    <property type="component" value="Chromosome 1"/>
</dbReference>
<dbReference type="GO" id="GO:0005643">
    <property type="term" value="C:nuclear pore"/>
    <property type="evidence" value="ECO:0007669"/>
    <property type="project" value="UniProtKB-SubCell"/>
</dbReference>
<keyword evidence="4" id="KW-0509">mRNA transport</keyword>
<dbReference type="GO" id="GO:0016973">
    <property type="term" value="P:poly(A)+ mRNA export from nucleus"/>
    <property type="evidence" value="ECO:0007669"/>
    <property type="project" value="TreeGrafter"/>
</dbReference>
<organism evidence="6 7">
    <name type="scientific">Malassezia cuniculi</name>
    <dbReference type="NCBI Taxonomy" id="948313"/>
    <lineage>
        <taxon>Eukaryota</taxon>
        <taxon>Fungi</taxon>
        <taxon>Dikarya</taxon>
        <taxon>Basidiomycota</taxon>
        <taxon>Ustilaginomycotina</taxon>
        <taxon>Malasseziomycetes</taxon>
        <taxon>Malasseziales</taxon>
        <taxon>Malasseziaceae</taxon>
        <taxon>Malassezia</taxon>
    </lineage>
</organism>
<dbReference type="GO" id="GO:0006606">
    <property type="term" value="P:protein import into nucleus"/>
    <property type="evidence" value="ECO:0007669"/>
    <property type="project" value="TreeGrafter"/>
</dbReference>
<evidence type="ECO:0000256" key="1">
    <source>
        <dbReference type="ARBA" id="ARBA00004259"/>
    </source>
</evidence>
<dbReference type="PANTHER" id="PTHR11225:SF4">
    <property type="entry name" value="NUCLEAR PORE COMPLEX PROTEIN NUP93"/>
    <property type="match status" value="1"/>
</dbReference>
<evidence type="ECO:0000313" key="6">
    <source>
        <dbReference type="EMBL" id="WFD33332.1"/>
    </source>
</evidence>
<keyword evidence="4" id="KW-0472">Membrane</keyword>